<comment type="caution">
    <text evidence="2">The sequence shown here is derived from an EMBL/GenBank/DDBJ whole genome shotgun (WGS) entry which is preliminary data.</text>
</comment>
<evidence type="ECO:0000313" key="2">
    <source>
        <dbReference type="EMBL" id="GAA1734235.1"/>
    </source>
</evidence>
<dbReference type="SUPFAM" id="SSF46785">
    <property type="entry name" value="Winged helix' DNA-binding domain"/>
    <property type="match status" value="1"/>
</dbReference>
<name>A0ABP4VTB7_9ACTN</name>
<dbReference type="InterPro" id="IPR005149">
    <property type="entry name" value="Tscrpt_reg_PadR_N"/>
</dbReference>
<feature type="domain" description="Transcription regulator PadR N-terminal" evidence="1">
    <location>
        <begin position="14"/>
        <end position="83"/>
    </location>
</feature>
<evidence type="ECO:0000259" key="1">
    <source>
        <dbReference type="Pfam" id="PF03551"/>
    </source>
</evidence>
<dbReference type="InterPro" id="IPR036390">
    <property type="entry name" value="WH_DNA-bd_sf"/>
</dbReference>
<organism evidence="2 3">
    <name type="scientific">Luedemannella helvata</name>
    <dbReference type="NCBI Taxonomy" id="349315"/>
    <lineage>
        <taxon>Bacteria</taxon>
        <taxon>Bacillati</taxon>
        <taxon>Actinomycetota</taxon>
        <taxon>Actinomycetes</taxon>
        <taxon>Micromonosporales</taxon>
        <taxon>Micromonosporaceae</taxon>
        <taxon>Luedemannella</taxon>
    </lineage>
</organism>
<dbReference type="PANTHER" id="PTHR43252">
    <property type="entry name" value="TRANSCRIPTIONAL REGULATOR YQJI"/>
    <property type="match status" value="1"/>
</dbReference>
<dbReference type="InterPro" id="IPR036388">
    <property type="entry name" value="WH-like_DNA-bd_sf"/>
</dbReference>
<sequence>MSAVFSHGRLRLYLLKLLGGGPKHGYELIRLLENRFLGLYAPSAGTIYPRLARMEADGLVTHTAAGGRKVYEITEAGRAELAQRADELAALEAEIHASVADLGAVAEQMEQGVRGSARDLKKELRAAARQVQGPRTQDWKQWRAEWERGTREPAPAPPAAAGAGTEVERAADLLVAEVRDAVARGQGTPDNLRVAAALIDSVRDQVRRLIGG</sequence>
<reference evidence="3" key="1">
    <citation type="journal article" date="2019" name="Int. J. Syst. Evol. Microbiol.">
        <title>The Global Catalogue of Microorganisms (GCM) 10K type strain sequencing project: providing services to taxonomists for standard genome sequencing and annotation.</title>
        <authorList>
            <consortium name="The Broad Institute Genomics Platform"/>
            <consortium name="The Broad Institute Genome Sequencing Center for Infectious Disease"/>
            <person name="Wu L."/>
            <person name="Ma J."/>
        </authorList>
    </citation>
    <scope>NUCLEOTIDE SEQUENCE [LARGE SCALE GENOMIC DNA]</scope>
    <source>
        <strain evidence="3">JCM 13249</strain>
    </source>
</reference>
<dbReference type="Pfam" id="PF03551">
    <property type="entry name" value="PadR"/>
    <property type="match status" value="1"/>
</dbReference>
<keyword evidence="3" id="KW-1185">Reference proteome</keyword>
<evidence type="ECO:0000313" key="3">
    <source>
        <dbReference type="Proteomes" id="UP001500655"/>
    </source>
</evidence>
<dbReference type="PANTHER" id="PTHR43252:SF7">
    <property type="entry name" value="TRANSCRIPTIONAL REGULATOR YQJI"/>
    <property type="match status" value="1"/>
</dbReference>
<proteinExistence type="predicted"/>
<protein>
    <recommendedName>
        <fullName evidence="1">Transcription regulator PadR N-terminal domain-containing protein</fullName>
    </recommendedName>
</protein>
<gene>
    <name evidence="2" type="ORF">GCM10009681_00460</name>
</gene>
<dbReference type="Proteomes" id="UP001500655">
    <property type="component" value="Unassembled WGS sequence"/>
</dbReference>
<dbReference type="EMBL" id="BAAALS010000001">
    <property type="protein sequence ID" value="GAA1734235.1"/>
    <property type="molecule type" value="Genomic_DNA"/>
</dbReference>
<dbReference type="RefSeq" id="WP_344075402.1">
    <property type="nucleotide sequence ID" value="NZ_BAAALS010000001.1"/>
</dbReference>
<accession>A0ABP4VTB7</accession>
<dbReference type="Gene3D" id="1.10.10.10">
    <property type="entry name" value="Winged helix-like DNA-binding domain superfamily/Winged helix DNA-binding domain"/>
    <property type="match status" value="1"/>
</dbReference>